<evidence type="ECO:0000256" key="1">
    <source>
        <dbReference type="SAM" id="Phobius"/>
    </source>
</evidence>
<name>A0AAN9RTR5_PSOTE</name>
<sequence>MSEIQVIDNLPDGESICPFVLVKQGRTLGRWRIMLIVLHLKGVLFQCYILNIMLIFQEIWLCKHQQQTNV</sequence>
<reference evidence="2 3" key="1">
    <citation type="submission" date="2024-01" db="EMBL/GenBank/DDBJ databases">
        <title>The genomes of 5 underutilized Papilionoideae crops provide insights into root nodulation and disease resistanc.</title>
        <authorList>
            <person name="Jiang F."/>
        </authorList>
    </citation>
    <scope>NUCLEOTIDE SEQUENCE [LARGE SCALE GENOMIC DNA]</scope>
    <source>
        <strain evidence="2">DUOXIRENSHENG_FW03</strain>
        <tissue evidence="2">Leaves</tissue>
    </source>
</reference>
<keyword evidence="1" id="KW-0812">Transmembrane</keyword>
<keyword evidence="3" id="KW-1185">Reference proteome</keyword>
<proteinExistence type="predicted"/>
<dbReference type="AlphaFoldDB" id="A0AAN9RTR5"/>
<keyword evidence="1" id="KW-1133">Transmembrane helix</keyword>
<feature type="transmembrane region" description="Helical" evidence="1">
    <location>
        <begin position="33"/>
        <end position="56"/>
    </location>
</feature>
<protein>
    <submittedName>
        <fullName evidence="2">Uncharacterized protein</fullName>
    </submittedName>
</protein>
<gene>
    <name evidence="2" type="ORF">VNO78_28712</name>
</gene>
<organism evidence="2 3">
    <name type="scientific">Psophocarpus tetragonolobus</name>
    <name type="common">Winged bean</name>
    <name type="synonym">Dolichos tetragonolobus</name>
    <dbReference type="NCBI Taxonomy" id="3891"/>
    <lineage>
        <taxon>Eukaryota</taxon>
        <taxon>Viridiplantae</taxon>
        <taxon>Streptophyta</taxon>
        <taxon>Embryophyta</taxon>
        <taxon>Tracheophyta</taxon>
        <taxon>Spermatophyta</taxon>
        <taxon>Magnoliopsida</taxon>
        <taxon>eudicotyledons</taxon>
        <taxon>Gunneridae</taxon>
        <taxon>Pentapetalae</taxon>
        <taxon>rosids</taxon>
        <taxon>fabids</taxon>
        <taxon>Fabales</taxon>
        <taxon>Fabaceae</taxon>
        <taxon>Papilionoideae</taxon>
        <taxon>50 kb inversion clade</taxon>
        <taxon>NPAAA clade</taxon>
        <taxon>indigoferoid/millettioid clade</taxon>
        <taxon>Phaseoleae</taxon>
        <taxon>Psophocarpus</taxon>
    </lineage>
</organism>
<dbReference type="EMBL" id="JAYMYS010000008">
    <property type="protein sequence ID" value="KAK7383047.1"/>
    <property type="molecule type" value="Genomic_DNA"/>
</dbReference>
<evidence type="ECO:0000313" key="3">
    <source>
        <dbReference type="Proteomes" id="UP001386955"/>
    </source>
</evidence>
<accession>A0AAN9RTR5</accession>
<comment type="caution">
    <text evidence="2">The sequence shown here is derived from an EMBL/GenBank/DDBJ whole genome shotgun (WGS) entry which is preliminary data.</text>
</comment>
<keyword evidence="1" id="KW-0472">Membrane</keyword>
<evidence type="ECO:0000313" key="2">
    <source>
        <dbReference type="EMBL" id="KAK7383047.1"/>
    </source>
</evidence>
<dbReference type="Proteomes" id="UP001386955">
    <property type="component" value="Unassembled WGS sequence"/>
</dbReference>